<dbReference type="RefSeq" id="WP_241350019.1">
    <property type="nucleotide sequence ID" value="NZ_JAKZGP010000089.1"/>
</dbReference>
<evidence type="ECO:0000259" key="11">
    <source>
        <dbReference type="SMART" id="SM01011"/>
    </source>
</evidence>
<keyword evidence="7" id="KW-0378">Hydrolase</keyword>
<comment type="similarity">
    <text evidence="3 10">Belongs to the peptidase M24B family.</text>
</comment>
<evidence type="ECO:0000256" key="2">
    <source>
        <dbReference type="ARBA" id="ARBA00001936"/>
    </source>
</evidence>
<evidence type="ECO:0000313" key="12">
    <source>
        <dbReference type="EMBL" id="MCH7411587.1"/>
    </source>
</evidence>
<name>A0ABS9V5A1_9BACT</name>
<dbReference type="Gene3D" id="3.40.350.10">
    <property type="entry name" value="Creatinase/prolidase N-terminal domain"/>
    <property type="match status" value="1"/>
</dbReference>
<proteinExistence type="inferred from homology"/>
<dbReference type="InterPro" id="IPR036005">
    <property type="entry name" value="Creatinase/aminopeptidase-like"/>
</dbReference>
<evidence type="ECO:0000256" key="7">
    <source>
        <dbReference type="ARBA" id="ARBA00022801"/>
    </source>
</evidence>
<dbReference type="SMART" id="SM01011">
    <property type="entry name" value="AMP_N"/>
    <property type="match status" value="1"/>
</dbReference>
<dbReference type="SUPFAM" id="SSF53092">
    <property type="entry name" value="Creatinase/prolidase N-terminal domain"/>
    <property type="match status" value="1"/>
</dbReference>
<dbReference type="InterPro" id="IPR052433">
    <property type="entry name" value="X-Pro_dipept-like"/>
</dbReference>
<keyword evidence="9" id="KW-0464">Manganese</keyword>
<comment type="caution">
    <text evidence="12">The sequence shown here is derived from an EMBL/GenBank/DDBJ whole genome shotgun (WGS) entry which is preliminary data.</text>
</comment>
<gene>
    <name evidence="12" type="ORF">MM239_19530</name>
</gene>
<sequence>MKYRPLSKEFYINNRSKLAEKLPSNSIAIFNSNDIMPTNADGTMRFRQNNDIFYLSGIDQEESILVVCPDFPNPDMREILFLRETNEHIAIWEGHKYTKDEAFETSGITNIQWLSNFDQVLNTLMALSESVFLNSNEHLRADVQVESRDARFINQCKSRYPLHTYRRVAPIMHQLRAIKAQEEIQQMQVACDITEKGFRRILSFVKPGVTEYEIEAEFIHEFVRNRSKGFAYEPIIASGANACVLHYIENKEACKDGDLILFDVGAEYGNYNADMSRTIPVNGKFTKRQRSVYDAVLRVQRSAMEMLRPGVNIQDYHKEVGLIMQSELVNLGLIDQTDIKNQDPKWPAYKKYFMHGTSHHLGLDVHDVGTMYEPISKGMVFTVEPGIYIQEEGIGVRLENNIVILEDGYFDLMRNIPIDAEEIEELMRG</sequence>
<evidence type="ECO:0000256" key="1">
    <source>
        <dbReference type="ARBA" id="ARBA00001424"/>
    </source>
</evidence>
<dbReference type="Pfam" id="PF00557">
    <property type="entry name" value="Peptidase_M24"/>
    <property type="match status" value="1"/>
</dbReference>
<dbReference type="InterPro" id="IPR007865">
    <property type="entry name" value="Aminopep_P_N"/>
</dbReference>
<keyword evidence="6 10" id="KW-0479">Metal-binding</keyword>
<protein>
    <recommendedName>
        <fullName evidence="4">Xaa-Pro aminopeptidase</fullName>
        <ecNumber evidence="4">3.4.11.9</ecNumber>
    </recommendedName>
</protein>
<dbReference type="InterPro" id="IPR001131">
    <property type="entry name" value="Peptidase_M24B_aminopep-P_CS"/>
</dbReference>
<evidence type="ECO:0000256" key="5">
    <source>
        <dbReference type="ARBA" id="ARBA00022670"/>
    </source>
</evidence>
<dbReference type="Gene3D" id="3.90.230.10">
    <property type="entry name" value="Creatinase/methionine aminopeptidase superfamily"/>
    <property type="match status" value="1"/>
</dbReference>
<dbReference type="PROSITE" id="PS00491">
    <property type="entry name" value="PROLINE_PEPTIDASE"/>
    <property type="match status" value="1"/>
</dbReference>
<dbReference type="PANTHER" id="PTHR43226">
    <property type="entry name" value="XAA-PRO AMINOPEPTIDASE 3"/>
    <property type="match status" value="1"/>
</dbReference>
<dbReference type="InterPro" id="IPR029149">
    <property type="entry name" value="Creatin/AminoP/Spt16_N"/>
</dbReference>
<evidence type="ECO:0000256" key="9">
    <source>
        <dbReference type="ARBA" id="ARBA00023211"/>
    </source>
</evidence>
<dbReference type="SUPFAM" id="SSF55920">
    <property type="entry name" value="Creatinase/aminopeptidase"/>
    <property type="match status" value="1"/>
</dbReference>
<dbReference type="PANTHER" id="PTHR43226:SF4">
    <property type="entry name" value="XAA-PRO AMINOPEPTIDASE 3"/>
    <property type="match status" value="1"/>
</dbReference>
<organism evidence="12 13">
    <name type="scientific">Belliella filtrata</name>
    <dbReference type="NCBI Taxonomy" id="2923435"/>
    <lineage>
        <taxon>Bacteria</taxon>
        <taxon>Pseudomonadati</taxon>
        <taxon>Bacteroidota</taxon>
        <taxon>Cytophagia</taxon>
        <taxon>Cytophagales</taxon>
        <taxon>Cyclobacteriaceae</taxon>
        <taxon>Belliella</taxon>
    </lineage>
</organism>
<keyword evidence="12" id="KW-0031">Aminopeptidase</keyword>
<reference evidence="12" key="1">
    <citation type="submission" date="2022-03" db="EMBL/GenBank/DDBJ databases">
        <title>De novo assembled genomes of Belliella spp. (Cyclobacteriaceae) strains.</title>
        <authorList>
            <person name="Szabo A."/>
            <person name="Korponai K."/>
            <person name="Felfoldi T."/>
        </authorList>
    </citation>
    <scope>NUCLEOTIDE SEQUENCE</scope>
    <source>
        <strain evidence="12">DSM 111904</strain>
    </source>
</reference>
<evidence type="ECO:0000313" key="13">
    <source>
        <dbReference type="Proteomes" id="UP001165489"/>
    </source>
</evidence>
<comment type="catalytic activity">
    <reaction evidence="1">
        <text>Release of any N-terminal amino acid, including proline, that is linked to proline, even from a dipeptide or tripeptide.</text>
        <dbReference type="EC" id="3.4.11.9"/>
    </reaction>
</comment>
<feature type="domain" description="Aminopeptidase P N-terminal" evidence="11">
    <location>
        <begin position="6"/>
        <end position="142"/>
    </location>
</feature>
<dbReference type="Pfam" id="PF05195">
    <property type="entry name" value="AMP_N"/>
    <property type="match status" value="1"/>
</dbReference>
<keyword evidence="5" id="KW-0645">Protease</keyword>
<dbReference type="CDD" id="cd01087">
    <property type="entry name" value="Prolidase"/>
    <property type="match status" value="1"/>
</dbReference>
<dbReference type="InterPro" id="IPR000994">
    <property type="entry name" value="Pept_M24"/>
</dbReference>
<keyword evidence="8" id="KW-0482">Metalloprotease</keyword>
<dbReference type="EC" id="3.4.11.9" evidence="4"/>
<comment type="cofactor">
    <cofactor evidence="2">
        <name>Mn(2+)</name>
        <dbReference type="ChEBI" id="CHEBI:29035"/>
    </cofactor>
</comment>
<dbReference type="EMBL" id="JAKZGP010000089">
    <property type="protein sequence ID" value="MCH7411587.1"/>
    <property type="molecule type" value="Genomic_DNA"/>
</dbReference>
<dbReference type="GO" id="GO:0004177">
    <property type="term" value="F:aminopeptidase activity"/>
    <property type="evidence" value="ECO:0007669"/>
    <property type="project" value="UniProtKB-KW"/>
</dbReference>
<dbReference type="Proteomes" id="UP001165489">
    <property type="component" value="Unassembled WGS sequence"/>
</dbReference>
<keyword evidence="13" id="KW-1185">Reference proteome</keyword>
<evidence type="ECO:0000256" key="6">
    <source>
        <dbReference type="ARBA" id="ARBA00022723"/>
    </source>
</evidence>
<evidence type="ECO:0000256" key="8">
    <source>
        <dbReference type="ARBA" id="ARBA00023049"/>
    </source>
</evidence>
<evidence type="ECO:0000256" key="3">
    <source>
        <dbReference type="ARBA" id="ARBA00008766"/>
    </source>
</evidence>
<evidence type="ECO:0000256" key="4">
    <source>
        <dbReference type="ARBA" id="ARBA00012574"/>
    </source>
</evidence>
<evidence type="ECO:0000256" key="10">
    <source>
        <dbReference type="RuleBase" id="RU000590"/>
    </source>
</evidence>
<accession>A0ABS9V5A1</accession>